<evidence type="ECO:0000256" key="3">
    <source>
        <dbReference type="ARBA" id="ARBA00022679"/>
    </source>
</evidence>
<dbReference type="PANTHER" id="PTHR43409">
    <property type="entry name" value="ANAEROBIC MAGNESIUM-PROTOPORPHYRIN IX MONOMETHYL ESTER CYCLASE-RELATED"/>
    <property type="match status" value="1"/>
</dbReference>
<feature type="domain" description="Radical SAM core" evidence="9">
    <location>
        <begin position="192"/>
        <end position="428"/>
    </location>
</feature>
<dbReference type="SFLD" id="SFLDS00029">
    <property type="entry name" value="Radical_SAM"/>
    <property type="match status" value="1"/>
</dbReference>
<dbReference type="SUPFAM" id="SSF102114">
    <property type="entry name" value="Radical SAM enzymes"/>
    <property type="match status" value="1"/>
</dbReference>
<feature type="domain" description="B12-binding" evidence="8">
    <location>
        <begin position="10"/>
        <end position="153"/>
    </location>
</feature>
<dbReference type="InterPro" id="IPR006638">
    <property type="entry name" value="Elp3/MiaA/NifB-like_rSAM"/>
</dbReference>
<dbReference type="GO" id="GO:0005829">
    <property type="term" value="C:cytosol"/>
    <property type="evidence" value="ECO:0007669"/>
    <property type="project" value="TreeGrafter"/>
</dbReference>
<keyword evidence="2" id="KW-0489">Methyltransferase</keyword>
<keyword evidence="4" id="KW-0949">S-adenosyl-L-methionine</keyword>
<reference evidence="10 11" key="1">
    <citation type="submission" date="2019-11" db="EMBL/GenBank/DDBJ databases">
        <authorList>
            <person name="Dong K."/>
        </authorList>
    </citation>
    <scope>NUCLEOTIDE SEQUENCE [LARGE SCALE GENOMIC DNA]</scope>
    <source>
        <strain evidence="10 11">JCM 17370</strain>
    </source>
</reference>
<evidence type="ECO:0000259" key="9">
    <source>
        <dbReference type="PROSITE" id="PS51918"/>
    </source>
</evidence>
<dbReference type="InterPro" id="IPR051198">
    <property type="entry name" value="BchE-like"/>
</dbReference>
<dbReference type="InterPro" id="IPR034466">
    <property type="entry name" value="Methyltransferase_Class_B"/>
</dbReference>
<dbReference type="Gene3D" id="3.40.50.280">
    <property type="entry name" value="Cobalamin-binding domain"/>
    <property type="match status" value="1"/>
</dbReference>
<proteinExistence type="predicted"/>
<dbReference type="AlphaFoldDB" id="A0A844H9K7"/>
<dbReference type="InterPro" id="IPR058240">
    <property type="entry name" value="rSAM_sf"/>
</dbReference>
<organism evidence="10 11">
    <name type="scientific">Paracoccus limosus</name>
    <dbReference type="NCBI Taxonomy" id="913252"/>
    <lineage>
        <taxon>Bacteria</taxon>
        <taxon>Pseudomonadati</taxon>
        <taxon>Pseudomonadota</taxon>
        <taxon>Alphaproteobacteria</taxon>
        <taxon>Rhodobacterales</taxon>
        <taxon>Paracoccaceae</taxon>
        <taxon>Paracoccus</taxon>
    </lineage>
</organism>
<accession>A0A844H9K7</accession>
<sequence length="654" mass="71411">MKLLLVDNLLFEGGIDAPVFDPQPHLGLMSLVAVARDAGHTATILNPRQLLRDGALPLNDSLYVTLARRIAEAGADAVGFTALGCNIHCVVRTAEAVRRMIPDHPILLGGPHATILHRELLDAFSCFDVVARHEAETSLPLALDALEAGSPLTSVPGVTFRSAGGAIVENAPARIIEDLDTLPVPDYEAYPLAEMRLDQIRVEAGRGCPFSCTFCSTASFFGRLYRLKSATRLVSEMDMLAERHGFSRFKLNHDLFTVNRKMVLAFCEAVGGRGYEWSCSARMDCVDAQLLEAMAKAGCRDIYFGVEAGSIKMQELTKKRLDIGLILPTLTETERLSIRSTTSFITGYPEEEKEDLDATLDAVGEAHLRAGALNESQLHLLTPEPGTELMVRHSASLHLDAHVSEFNFPRFGPEDDALLRGHPTIFPNHYHFETRIPRARLVFTTDLWPVLYALDRRVLGFLIAWHEGRLSRLAEGFYEWARRQGPAAARPCVESLAVYAVQRFGAQAPVSSVARFAALLASLTRLVPRAMAPWGLDAHTPLRLSHSARLLPDCHDVPALLGDLAVSGPNGAALASEPVSDWLLLRRDGQVRLFAVSAETLDLLGMFTAPARYCDIVRARLSKERPAAAPEDVAALVAMGALELASDNARTDVA</sequence>
<evidence type="ECO:0000313" key="10">
    <source>
        <dbReference type="EMBL" id="MTH36433.1"/>
    </source>
</evidence>
<dbReference type="GO" id="GO:0003824">
    <property type="term" value="F:catalytic activity"/>
    <property type="evidence" value="ECO:0007669"/>
    <property type="project" value="InterPro"/>
</dbReference>
<dbReference type="InterPro" id="IPR007197">
    <property type="entry name" value="rSAM"/>
</dbReference>
<dbReference type="Pfam" id="PF04055">
    <property type="entry name" value="Radical_SAM"/>
    <property type="match status" value="1"/>
</dbReference>
<keyword evidence="11" id="KW-1185">Reference proteome</keyword>
<dbReference type="RefSeq" id="WP_155065946.1">
    <property type="nucleotide sequence ID" value="NZ_WMIF01000039.1"/>
</dbReference>
<dbReference type="SFLD" id="SFLDG01123">
    <property type="entry name" value="methyltransferase_(Class_B)"/>
    <property type="match status" value="1"/>
</dbReference>
<dbReference type="InterPro" id="IPR006158">
    <property type="entry name" value="Cobalamin-bd"/>
</dbReference>
<protein>
    <submittedName>
        <fullName evidence="10">Radical SAM protein</fullName>
    </submittedName>
</protein>
<dbReference type="EMBL" id="WMIF01000039">
    <property type="protein sequence ID" value="MTH36433.1"/>
    <property type="molecule type" value="Genomic_DNA"/>
</dbReference>
<dbReference type="GO" id="GO:0046872">
    <property type="term" value="F:metal ion binding"/>
    <property type="evidence" value="ECO:0007669"/>
    <property type="project" value="UniProtKB-KW"/>
</dbReference>
<dbReference type="SMART" id="SM00729">
    <property type="entry name" value="Elp3"/>
    <property type="match status" value="1"/>
</dbReference>
<dbReference type="PANTHER" id="PTHR43409:SF7">
    <property type="entry name" value="BLL1977 PROTEIN"/>
    <property type="match status" value="1"/>
</dbReference>
<dbReference type="InterPro" id="IPR023404">
    <property type="entry name" value="rSAM_horseshoe"/>
</dbReference>
<comment type="cofactor">
    <cofactor evidence="1">
        <name>[4Fe-4S] cluster</name>
        <dbReference type="ChEBI" id="CHEBI:49883"/>
    </cofactor>
</comment>
<dbReference type="CDD" id="cd02068">
    <property type="entry name" value="radical_SAM_B12_BD"/>
    <property type="match status" value="1"/>
</dbReference>
<evidence type="ECO:0000256" key="4">
    <source>
        <dbReference type="ARBA" id="ARBA00022691"/>
    </source>
</evidence>
<evidence type="ECO:0000313" key="11">
    <source>
        <dbReference type="Proteomes" id="UP000442533"/>
    </source>
</evidence>
<comment type="caution">
    <text evidence="10">The sequence shown here is derived from an EMBL/GenBank/DDBJ whole genome shotgun (WGS) entry which is preliminary data.</text>
</comment>
<dbReference type="Pfam" id="PF02310">
    <property type="entry name" value="B12-binding"/>
    <property type="match status" value="1"/>
</dbReference>
<evidence type="ECO:0000256" key="1">
    <source>
        <dbReference type="ARBA" id="ARBA00001966"/>
    </source>
</evidence>
<dbReference type="Gene3D" id="3.80.30.20">
    <property type="entry name" value="tm_1862 like domain"/>
    <property type="match status" value="1"/>
</dbReference>
<evidence type="ECO:0000256" key="5">
    <source>
        <dbReference type="ARBA" id="ARBA00022723"/>
    </source>
</evidence>
<dbReference type="PROSITE" id="PS51918">
    <property type="entry name" value="RADICAL_SAM"/>
    <property type="match status" value="1"/>
</dbReference>
<dbReference type="PROSITE" id="PS51332">
    <property type="entry name" value="B12_BINDING"/>
    <property type="match status" value="1"/>
</dbReference>
<dbReference type="SFLD" id="SFLDG01082">
    <property type="entry name" value="B12-binding_domain_containing"/>
    <property type="match status" value="1"/>
</dbReference>
<dbReference type="OrthoDB" id="9801424at2"/>
<keyword evidence="7" id="KW-0411">Iron-sulfur</keyword>
<keyword evidence="3" id="KW-0808">Transferase</keyword>
<dbReference type="Proteomes" id="UP000442533">
    <property type="component" value="Unassembled WGS sequence"/>
</dbReference>
<evidence type="ECO:0000256" key="2">
    <source>
        <dbReference type="ARBA" id="ARBA00022603"/>
    </source>
</evidence>
<dbReference type="GO" id="GO:0031419">
    <property type="term" value="F:cobalamin binding"/>
    <property type="evidence" value="ECO:0007669"/>
    <property type="project" value="InterPro"/>
</dbReference>
<evidence type="ECO:0000259" key="8">
    <source>
        <dbReference type="PROSITE" id="PS51332"/>
    </source>
</evidence>
<keyword evidence="6" id="KW-0408">Iron</keyword>
<gene>
    <name evidence="10" type="ORF">GL279_17730</name>
</gene>
<keyword evidence="5" id="KW-0479">Metal-binding</keyword>
<evidence type="ECO:0000256" key="6">
    <source>
        <dbReference type="ARBA" id="ARBA00023004"/>
    </source>
</evidence>
<name>A0A844H9K7_9RHOB</name>
<dbReference type="GO" id="GO:0051539">
    <property type="term" value="F:4 iron, 4 sulfur cluster binding"/>
    <property type="evidence" value="ECO:0007669"/>
    <property type="project" value="UniProtKB-KW"/>
</dbReference>
<evidence type="ECO:0000256" key="7">
    <source>
        <dbReference type="ARBA" id="ARBA00023014"/>
    </source>
</evidence>